<gene>
    <name evidence="1" type="ORF">CK203_010401</name>
</gene>
<organism evidence="1 2">
    <name type="scientific">Vitis vinifera</name>
    <name type="common">Grape</name>
    <dbReference type="NCBI Taxonomy" id="29760"/>
    <lineage>
        <taxon>Eukaryota</taxon>
        <taxon>Viridiplantae</taxon>
        <taxon>Streptophyta</taxon>
        <taxon>Embryophyta</taxon>
        <taxon>Tracheophyta</taxon>
        <taxon>Spermatophyta</taxon>
        <taxon>Magnoliopsida</taxon>
        <taxon>eudicotyledons</taxon>
        <taxon>Gunneridae</taxon>
        <taxon>Pentapetalae</taxon>
        <taxon>rosids</taxon>
        <taxon>Vitales</taxon>
        <taxon>Vitaceae</taxon>
        <taxon>Viteae</taxon>
        <taxon>Vitis</taxon>
    </lineage>
</organism>
<name>A0A438JXG0_VITVI</name>
<dbReference type="AlphaFoldDB" id="A0A438JXG0"/>
<accession>A0A438JXG0</accession>
<reference evidence="1 2" key="1">
    <citation type="journal article" date="2018" name="PLoS Genet.">
        <title>Population sequencing reveals clonal diversity and ancestral inbreeding in the grapevine cultivar Chardonnay.</title>
        <authorList>
            <person name="Roach M.J."/>
            <person name="Johnson D.L."/>
            <person name="Bohlmann J."/>
            <person name="van Vuuren H.J."/>
            <person name="Jones S.J."/>
            <person name="Pretorius I.S."/>
            <person name="Schmidt S.A."/>
            <person name="Borneman A.R."/>
        </authorList>
    </citation>
    <scope>NUCLEOTIDE SEQUENCE [LARGE SCALE GENOMIC DNA]</scope>
    <source>
        <strain evidence="2">cv. Chardonnay</strain>
        <tissue evidence="1">Leaf</tissue>
    </source>
</reference>
<dbReference type="EMBL" id="QGNW01000023">
    <property type="protein sequence ID" value="RVX13650.1"/>
    <property type="molecule type" value="Genomic_DNA"/>
</dbReference>
<evidence type="ECO:0000313" key="2">
    <source>
        <dbReference type="Proteomes" id="UP000288805"/>
    </source>
</evidence>
<evidence type="ECO:0000313" key="1">
    <source>
        <dbReference type="EMBL" id="RVX13650.1"/>
    </source>
</evidence>
<comment type="caution">
    <text evidence="1">The sequence shown here is derived from an EMBL/GenBank/DDBJ whole genome shotgun (WGS) entry which is preliminary data.</text>
</comment>
<proteinExistence type="predicted"/>
<dbReference type="Proteomes" id="UP000288805">
    <property type="component" value="Unassembled WGS sequence"/>
</dbReference>
<sequence length="132" mass="14759">MKFCKVWDEGGRSYRLERRSNEAGRFIQSSVSPVETNFTLIFPEGRGVLGGWSTPAMKLRDLGVSSTLKVSRRALVAKSLNEGCSKSKKPESSSFAEVVKKDHGDVREAVWLELGVKFQHREDLLKRCLVGS</sequence>
<protein>
    <submittedName>
        <fullName evidence="1">Uncharacterized protein</fullName>
    </submittedName>
</protein>